<evidence type="ECO:0000256" key="1">
    <source>
        <dbReference type="ARBA" id="ARBA00022691"/>
    </source>
</evidence>
<evidence type="ECO:0000256" key="4">
    <source>
        <dbReference type="ARBA" id="ARBA00023014"/>
    </source>
</evidence>
<feature type="domain" description="Radical SAM core" evidence="5">
    <location>
        <begin position="19"/>
        <end position="114"/>
    </location>
</feature>
<dbReference type="Pfam" id="PF04055">
    <property type="entry name" value="Radical_SAM"/>
    <property type="match status" value="1"/>
</dbReference>
<protein>
    <recommendedName>
        <fullName evidence="5">Radical SAM core domain-containing protein</fullName>
    </recommendedName>
</protein>
<keyword evidence="4" id="KW-0411">Iron-sulfur</keyword>
<evidence type="ECO:0000313" key="6">
    <source>
        <dbReference type="EMBL" id="VAW74523.1"/>
    </source>
</evidence>
<organism evidence="6">
    <name type="scientific">hydrothermal vent metagenome</name>
    <dbReference type="NCBI Taxonomy" id="652676"/>
    <lineage>
        <taxon>unclassified sequences</taxon>
        <taxon>metagenomes</taxon>
        <taxon>ecological metagenomes</taxon>
    </lineage>
</organism>
<dbReference type="InterPro" id="IPR013785">
    <property type="entry name" value="Aldolase_TIM"/>
</dbReference>
<dbReference type="InterPro" id="IPR007197">
    <property type="entry name" value="rSAM"/>
</dbReference>
<name>A0A3B0YEE3_9ZZZZ</name>
<dbReference type="InterPro" id="IPR058240">
    <property type="entry name" value="rSAM_sf"/>
</dbReference>
<keyword evidence="3" id="KW-0408">Iron</keyword>
<dbReference type="GO" id="GO:0003824">
    <property type="term" value="F:catalytic activity"/>
    <property type="evidence" value="ECO:0007669"/>
    <property type="project" value="InterPro"/>
</dbReference>
<reference evidence="6" key="1">
    <citation type="submission" date="2018-06" db="EMBL/GenBank/DDBJ databases">
        <authorList>
            <person name="Zhirakovskaya E."/>
        </authorList>
    </citation>
    <scope>NUCLEOTIDE SEQUENCE</scope>
</reference>
<keyword evidence="1" id="KW-0949">S-adenosyl-L-methionine</keyword>
<evidence type="ECO:0000256" key="3">
    <source>
        <dbReference type="ARBA" id="ARBA00023004"/>
    </source>
</evidence>
<sequence length="280" mass="31956">MTASFQDLFRIDHRVELRINVTNACNLHCDFCDHDAHIPFNKYSAKMFRQTPLVATPEALEQFCKALVGVGEDERHVLQGGEITVLPVKLIVELIGILDSYGRRVGMRSNGYNVCNIPLHSLNKLDFIYLNAHGNNQQAIEHSRDFLTKNYDGKIIDEQNFYHRDLHAFAHHGQGSVEQGLNCNHMLATLTYLPPIVHPCCNSWALMNTLNDKGMRELLIKAGWTSDNPNLKETLTHWRDTLPKPFLEKFCANSCYLTAPESMAPLQRIQIHHLDKVLKN</sequence>
<keyword evidence="2" id="KW-0479">Metal-binding</keyword>
<dbReference type="Gene3D" id="3.20.20.70">
    <property type="entry name" value="Aldolase class I"/>
    <property type="match status" value="1"/>
</dbReference>
<dbReference type="SUPFAM" id="SSF102114">
    <property type="entry name" value="Radical SAM enzymes"/>
    <property type="match status" value="1"/>
</dbReference>
<dbReference type="AlphaFoldDB" id="A0A3B0YEE3"/>
<dbReference type="GO" id="GO:0051536">
    <property type="term" value="F:iron-sulfur cluster binding"/>
    <property type="evidence" value="ECO:0007669"/>
    <property type="project" value="UniProtKB-KW"/>
</dbReference>
<evidence type="ECO:0000259" key="5">
    <source>
        <dbReference type="Pfam" id="PF04055"/>
    </source>
</evidence>
<gene>
    <name evidence="6" type="ORF">MNBD_GAMMA12-215</name>
</gene>
<dbReference type="SFLD" id="SFLDS00029">
    <property type="entry name" value="Radical_SAM"/>
    <property type="match status" value="1"/>
</dbReference>
<dbReference type="GO" id="GO:0046872">
    <property type="term" value="F:metal ion binding"/>
    <property type="evidence" value="ECO:0007669"/>
    <property type="project" value="UniProtKB-KW"/>
</dbReference>
<evidence type="ECO:0000256" key="2">
    <source>
        <dbReference type="ARBA" id="ARBA00022723"/>
    </source>
</evidence>
<dbReference type="EMBL" id="UOFL01000058">
    <property type="protein sequence ID" value="VAW74523.1"/>
    <property type="molecule type" value="Genomic_DNA"/>
</dbReference>
<proteinExistence type="predicted"/>
<accession>A0A3B0YEE3</accession>